<feature type="signal peptide" evidence="1">
    <location>
        <begin position="1"/>
        <end position="21"/>
    </location>
</feature>
<evidence type="ECO:0000256" key="1">
    <source>
        <dbReference type="SAM" id="SignalP"/>
    </source>
</evidence>
<dbReference type="AlphaFoldDB" id="A0A182Q7E7"/>
<sequence>MKSPRVLLLLAALTFAMLSVGNEPECGPNRFYSVCGDPAPCRQNCSNYATVILCLLPCEPGCVCSPGFVEEGGKCVDKNDCPKRTD</sequence>
<evidence type="ECO:0000313" key="3">
    <source>
        <dbReference type="EnsemblMetazoa" id="AFAF004536-PA"/>
    </source>
</evidence>
<name>A0A182Q7E7_9DIPT</name>
<dbReference type="VEuPathDB" id="VectorBase:AFAF004536"/>
<evidence type="ECO:0000259" key="2">
    <source>
        <dbReference type="Pfam" id="PF01826"/>
    </source>
</evidence>
<dbReference type="CDD" id="cd19941">
    <property type="entry name" value="TIL"/>
    <property type="match status" value="1"/>
</dbReference>
<feature type="chain" id="PRO_5008132339" description="TIL domain-containing protein" evidence="1">
    <location>
        <begin position="22"/>
        <end position="86"/>
    </location>
</feature>
<evidence type="ECO:0000313" key="4">
    <source>
        <dbReference type="Proteomes" id="UP000075886"/>
    </source>
</evidence>
<dbReference type="InterPro" id="IPR036084">
    <property type="entry name" value="Ser_inhib-like_sf"/>
</dbReference>
<organism evidence="3 4">
    <name type="scientific">Anopheles farauti</name>
    <dbReference type="NCBI Taxonomy" id="69004"/>
    <lineage>
        <taxon>Eukaryota</taxon>
        <taxon>Metazoa</taxon>
        <taxon>Ecdysozoa</taxon>
        <taxon>Arthropoda</taxon>
        <taxon>Hexapoda</taxon>
        <taxon>Insecta</taxon>
        <taxon>Pterygota</taxon>
        <taxon>Neoptera</taxon>
        <taxon>Endopterygota</taxon>
        <taxon>Diptera</taxon>
        <taxon>Nematocera</taxon>
        <taxon>Culicoidea</taxon>
        <taxon>Culicidae</taxon>
        <taxon>Anophelinae</taxon>
        <taxon>Anopheles</taxon>
    </lineage>
</organism>
<dbReference type="InterPro" id="IPR002919">
    <property type="entry name" value="TIL_dom"/>
</dbReference>
<dbReference type="EMBL" id="AXCN02000421">
    <property type="status" value="NOT_ANNOTATED_CDS"/>
    <property type="molecule type" value="Genomic_DNA"/>
</dbReference>
<dbReference type="Proteomes" id="UP000075886">
    <property type="component" value="Unassembled WGS sequence"/>
</dbReference>
<dbReference type="Pfam" id="PF01826">
    <property type="entry name" value="TIL"/>
    <property type="match status" value="1"/>
</dbReference>
<protein>
    <recommendedName>
        <fullName evidence="2">TIL domain-containing protein</fullName>
    </recommendedName>
</protein>
<dbReference type="EnsemblMetazoa" id="AFAF004536-RA">
    <property type="protein sequence ID" value="AFAF004536-PA"/>
    <property type="gene ID" value="AFAF004536"/>
</dbReference>
<dbReference type="Gene3D" id="2.10.25.10">
    <property type="entry name" value="Laminin"/>
    <property type="match status" value="1"/>
</dbReference>
<reference evidence="3" key="2">
    <citation type="submission" date="2020-05" db="UniProtKB">
        <authorList>
            <consortium name="EnsemblMetazoa"/>
        </authorList>
    </citation>
    <scope>IDENTIFICATION</scope>
    <source>
        <strain evidence="3">FAR1</strain>
    </source>
</reference>
<dbReference type="SUPFAM" id="SSF57567">
    <property type="entry name" value="Serine protease inhibitors"/>
    <property type="match status" value="1"/>
</dbReference>
<reference evidence="4" key="1">
    <citation type="submission" date="2014-01" db="EMBL/GenBank/DDBJ databases">
        <title>The Genome Sequence of Anopheles farauti FAR1 (V2).</title>
        <authorList>
            <consortium name="The Broad Institute Genomics Platform"/>
            <person name="Neafsey D.E."/>
            <person name="Besansky N."/>
            <person name="Howell P."/>
            <person name="Walton C."/>
            <person name="Young S.K."/>
            <person name="Zeng Q."/>
            <person name="Gargeya S."/>
            <person name="Fitzgerald M."/>
            <person name="Haas B."/>
            <person name="Abouelleil A."/>
            <person name="Allen A.W."/>
            <person name="Alvarado L."/>
            <person name="Arachchi H.M."/>
            <person name="Berlin A.M."/>
            <person name="Chapman S.B."/>
            <person name="Gainer-Dewar J."/>
            <person name="Goldberg J."/>
            <person name="Griggs A."/>
            <person name="Gujja S."/>
            <person name="Hansen M."/>
            <person name="Howarth C."/>
            <person name="Imamovic A."/>
            <person name="Ireland A."/>
            <person name="Larimer J."/>
            <person name="McCowan C."/>
            <person name="Murphy C."/>
            <person name="Pearson M."/>
            <person name="Poon T.W."/>
            <person name="Priest M."/>
            <person name="Roberts A."/>
            <person name="Saif S."/>
            <person name="Shea T."/>
            <person name="Sisk P."/>
            <person name="Sykes S."/>
            <person name="Wortman J."/>
            <person name="Nusbaum C."/>
            <person name="Birren B."/>
        </authorList>
    </citation>
    <scope>NUCLEOTIDE SEQUENCE [LARGE SCALE GENOMIC DNA]</scope>
    <source>
        <strain evidence="4">FAR1</strain>
    </source>
</reference>
<accession>A0A182Q7E7</accession>
<keyword evidence="4" id="KW-1185">Reference proteome</keyword>
<feature type="domain" description="TIL" evidence="2">
    <location>
        <begin position="26"/>
        <end position="81"/>
    </location>
</feature>
<keyword evidence="1" id="KW-0732">Signal</keyword>
<proteinExistence type="predicted"/>